<proteinExistence type="predicted"/>
<dbReference type="EC" id="3.1.1.24" evidence="2"/>
<dbReference type="InterPro" id="IPR029058">
    <property type="entry name" value="AB_hydrolase_fold"/>
</dbReference>
<gene>
    <name evidence="2" type="primary">pcaD</name>
    <name evidence="2" type="ORF">FJU08_09790</name>
</gene>
<feature type="domain" description="AB hydrolase-1" evidence="1">
    <location>
        <begin position="23"/>
        <end position="248"/>
    </location>
</feature>
<organism evidence="2 3">
    <name type="scientific">Martelella alba</name>
    <dbReference type="NCBI Taxonomy" id="2590451"/>
    <lineage>
        <taxon>Bacteria</taxon>
        <taxon>Pseudomonadati</taxon>
        <taxon>Pseudomonadota</taxon>
        <taxon>Alphaproteobacteria</taxon>
        <taxon>Hyphomicrobiales</taxon>
        <taxon>Aurantimonadaceae</taxon>
        <taxon>Martelella</taxon>
    </lineage>
</organism>
<dbReference type="AlphaFoldDB" id="A0A506U932"/>
<dbReference type="OrthoDB" id="9793083at2"/>
<accession>A0A506U932</accession>
<dbReference type="PANTHER" id="PTHR43798">
    <property type="entry name" value="MONOACYLGLYCEROL LIPASE"/>
    <property type="match status" value="1"/>
</dbReference>
<dbReference type="PANTHER" id="PTHR43798:SF29">
    <property type="entry name" value="AB HYDROLASE-1 DOMAIN-CONTAINING PROTEIN"/>
    <property type="match status" value="1"/>
</dbReference>
<dbReference type="InterPro" id="IPR000073">
    <property type="entry name" value="AB_hydrolase_1"/>
</dbReference>
<dbReference type="EMBL" id="VHLG01000004">
    <property type="protein sequence ID" value="TPW30942.1"/>
    <property type="molecule type" value="Genomic_DNA"/>
</dbReference>
<evidence type="ECO:0000313" key="2">
    <source>
        <dbReference type="EMBL" id="TPW30942.1"/>
    </source>
</evidence>
<dbReference type="InterPro" id="IPR026968">
    <property type="entry name" value="PcaD/CatD"/>
</dbReference>
<dbReference type="GO" id="GO:0042952">
    <property type="term" value="P:beta-ketoadipate pathway"/>
    <property type="evidence" value="ECO:0007669"/>
    <property type="project" value="InterPro"/>
</dbReference>
<dbReference type="Gene3D" id="3.40.50.1820">
    <property type="entry name" value="alpha/beta hydrolase"/>
    <property type="match status" value="1"/>
</dbReference>
<keyword evidence="2" id="KW-0378">Hydrolase</keyword>
<dbReference type="NCBIfam" id="TIGR02427">
    <property type="entry name" value="protocat_pcaD"/>
    <property type="match status" value="1"/>
</dbReference>
<dbReference type="Pfam" id="PF00561">
    <property type="entry name" value="Abhydrolase_1"/>
    <property type="match status" value="1"/>
</dbReference>
<keyword evidence="3" id="KW-1185">Reference proteome</keyword>
<evidence type="ECO:0000259" key="1">
    <source>
        <dbReference type="Pfam" id="PF00561"/>
    </source>
</evidence>
<reference evidence="2 3" key="1">
    <citation type="submission" date="2019-06" db="EMBL/GenBank/DDBJ databases">
        <authorList>
            <person name="Li M."/>
        </authorList>
    </citation>
    <scope>NUCLEOTIDE SEQUENCE [LARGE SCALE GENOMIC DNA]</scope>
    <source>
        <strain evidence="2 3">BGMRC2036</strain>
    </source>
</reference>
<name>A0A506U932_9HYPH</name>
<dbReference type="RefSeq" id="WP_141148814.1">
    <property type="nucleotide sequence ID" value="NZ_VHLG01000004.1"/>
</dbReference>
<sequence>MQFVRLNAVTLHYRLHGDPAQKPLIVLINSLGTDLRLWDYMIPYLAEHFSFLTYDKRGHGLSDLGETPQSIDDHADDLIALLDHLSLKPAFVCGLSVGGLIAHALWARRPDLVPGLVLSNTASKIGTQQSWNERISLLNREGIAGLVDVTMERWFTAAFRRPDNAVIAGLSNMLVRQSLKGYVATCAAIRDADYRDVAPTITVPVLCLVGDEDSSTPPEVVKETANAIPGAAFTVIAGAGHIPCVERPEFYAGLLVDFAKRHDLAG</sequence>
<comment type="caution">
    <text evidence="2">The sequence shown here is derived from an EMBL/GenBank/DDBJ whole genome shotgun (WGS) entry which is preliminary data.</text>
</comment>
<dbReference type="GO" id="GO:0047570">
    <property type="term" value="F:3-oxoadipate enol-lactonase activity"/>
    <property type="evidence" value="ECO:0007669"/>
    <property type="project" value="UniProtKB-EC"/>
</dbReference>
<dbReference type="Proteomes" id="UP000318801">
    <property type="component" value="Unassembled WGS sequence"/>
</dbReference>
<dbReference type="InterPro" id="IPR050266">
    <property type="entry name" value="AB_hydrolase_sf"/>
</dbReference>
<protein>
    <submittedName>
        <fullName evidence="2">3-oxoadipate enol-lactonase</fullName>
        <ecNumber evidence="2">3.1.1.24</ecNumber>
    </submittedName>
</protein>
<dbReference type="SUPFAM" id="SSF53474">
    <property type="entry name" value="alpha/beta-Hydrolases"/>
    <property type="match status" value="1"/>
</dbReference>
<evidence type="ECO:0000313" key="3">
    <source>
        <dbReference type="Proteomes" id="UP000318801"/>
    </source>
</evidence>